<gene>
    <name evidence="2" type="ORF">PoB_001334900</name>
</gene>
<sequence length="76" mass="8467">MAIDIDGAEVEEANRVDKETLGSPDTGIHKVMKKKPPVKSPRNNKLPAPNRSFQRRRSQPQARMDHNKDAAATMTS</sequence>
<proteinExistence type="predicted"/>
<accession>A0AAV3YYN1</accession>
<feature type="region of interest" description="Disordered" evidence="1">
    <location>
        <begin position="1"/>
        <end position="76"/>
    </location>
</feature>
<reference evidence="2 3" key="1">
    <citation type="journal article" date="2021" name="Elife">
        <title>Chloroplast acquisition without the gene transfer in kleptoplastic sea slugs, Plakobranchus ocellatus.</title>
        <authorList>
            <person name="Maeda T."/>
            <person name="Takahashi S."/>
            <person name="Yoshida T."/>
            <person name="Shimamura S."/>
            <person name="Takaki Y."/>
            <person name="Nagai Y."/>
            <person name="Toyoda A."/>
            <person name="Suzuki Y."/>
            <person name="Arimoto A."/>
            <person name="Ishii H."/>
            <person name="Satoh N."/>
            <person name="Nishiyama T."/>
            <person name="Hasebe M."/>
            <person name="Maruyama T."/>
            <person name="Minagawa J."/>
            <person name="Obokata J."/>
            <person name="Shigenobu S."/>
        </authorList>
    </citation>
    <scope>NUCLEOTIDE SEQUENCE [LARGE SCALE GENOMIC DNA]</scope>
</reference>
<dbReference type="Proteomes" id="UP000735302">
    <property type="component" value="Unassembled WGS sequence"/>
</dbReference>
<protein>
    <submittedName>
        <fullName evidence="2">Uncharacterized protein</fullName>
    </submittedName>
</protein>
<evidence type="ECO:0000313" key="2">
    <source>
        <dbReference type="EMBL" id="GFN86843.1"/>
    </source>
</evidence>
<dbReference type="EMBL" id="BLXT01001607">
    <property type="protein sequence ID" value="GFN86843.1"/>
    <property type="molecule type" value="Genomic_DNA"/>
</dbReference>
<feature type="compositionally biased region" description="Acidic residues" evidence="1">
    <location>
        <begin position="1"/>
        <end position="11"/>
    </location>
</feature>
<dbReference type="AlphaFoldDB" id="A0AAV3YYN1"/>
<keyword evidence="3" id="KW-1185">Reference proteome</keyword>
<name>A0AAV3YYN1_9GAST</name>
<comment type="caution">
    <text evidence="2">The sequence shown here is derived from an EMBL/GenBank/DDBJ whole genome shotgun (WGS) entry which is preliminary data.</text>
</comment>
<evidence type="ECO:0000256" key="1">
    <source>
        <dbReference type="SAM" id="MobiDB-lite"/>
    </source>
</evidence>
<organism evidence="2 3">
    <name type="scientific">Plakobranchus ocellatus</name>
    <dbReference type="NCBI Taxonomy" id="259542"/>
    <lineage>
        <taxon>Eukaryota</taxon>
        <taxon>Metazoa</taxon>
        <taxon>Spiralia</taxon>
        <taxon>Lophotrochozoa</taxon>
        <taxon>Mollusca</taxon>
        <taxon>Gastropoda</taxon>
        <taxon>Heterobranchia</taxon>
        <taxon>Euthyneura</taxon>
        <taxon>Panpulmonata</taxon>
        <taxon>Sacoglossa</taxon>
        <taxon>Placobranchoidea</taxon>
        <taxon>Plakobranchidae</taxon>
        <taxon>Plakobranchus</taxon>
    </lineage>
</organism>
<evidence type="ECO:0000313" key="3">
    <source>
        <dbReference type="Proteomes" id="UP000735302"/>
    </source>
</evidence>